<dbReference type="SUPFAM" id="SSF51735">
    <property type="entry name" value="NAD(P)-binding Rossmann-fold domains"/>
    <property type="match status" value="1"/>
</dbReference>
<dbReference type="CDD" id="cd05333">
    <property type="entry name" value="BKR_SDR_c"/>
    <property type="match status" value="1"/>
</dbReference>
<dbReference type="InterPro" id="IPR020904">
    <property type="entry name" value="Sc_DH/Rdtase_CS"/>
</dbReference>
<evidence type="ECO:0000256" key="1">
    <source>
        <dbReference type="ARBA" id="ARBA00006484"/>
    </source>
</evidence>
<dbReference type="Proteomes" id="UP000315343">
    <property type="component" value="Unassembled WGS sequence"/>
</dbReference>
<dbReference type="OrthoDB" id="9803333at2"/>
<proteinExistence type="inferred from homology"/>
<dbReference type="InterPro" id="IPR036291">
    <property type="entry name" value="NAD(P)-bd_dom_sf"/>
</dbReference>
<dbReference type="RefSeq" id="WP_145085370.1">
    <property type="nucleotide sequence ID" value="NZ_VLKH01000010.1"/>
</dbReference>
<protein>
    <submittedName>
        <fullName evidence="4">3-oxoacyl-[acyl-carrier protein] reductase</fullName>
    </submittedName>
</protein>
<accession>A0A562J4L8</accession>
<dbReference type="PRINTS" id="PR00081">
    <property type="entry name" value="GDHRDH"/>
</dbReference>
<keyword evidence="2" id="KW-0560">Oxidoreductase</keyword>
<dbReference type="PRINTS" id="PR00080">
    <property type="entry name" value="SDRFAMILY"/>
</dbReference>
<dbReference type="AlphaFoldDB" id="A0A562J4L8"/>
<comment type="similarity">
    <text evidence="1">Belongs to the short-chain dehydrogenases/reductases (SDR) family.</text>
</comment>
<organism evidence="4 5">
    <name type="scientific">Sedimentibacter saalensis</name>
    <dbReference type="NCBI Taxonomy" id="130788"/>
    <lineage>
        <taxon>Bacteria</taxon>
        <taxon>Bacillati</taxon>
        <taxon>Bacillota</taxon>
        <taxon>Tissierellia</taxon>
        <taxon>Sedimentibacter</taxon>
    </lineage>
</organism>
<evidence type="ECO:0000256" key="2">
    <source>
        <dbReference type="ARBA" id="ARBA00023002"/>
    </source>
</evidence>
<dbReference type="PANTHER" id="PTHR42760:SF133">
    <property type="entry name" value="3-OXOACYL-[ACYL-CARRIER-PROTEIN] REDUCTASE"/>
    <property type="match status" value="1"/>
</dbReference>
<dbReference type="InterPro" id="IPR057326">
    <property type="entry name" value="KR_dom"/>
</dbReference>
<dbReference type="PANTHER" id="PTHR42760">
    <property type="entry name" value="SHORT-CHAIN DEHYDROGENASES/REDUCTASES FAMILY MEMBER"/>
    <property type="match status" value="1"/>
</dbReference>
<dbReference type="GO" id="GO:0048038">
    <property type="term" value="F:quinone binding"/>
    <property type="evidence" value="ECO:0007669"/>
    <property type="project" value="TreeGrafter"/>
</dbReference>
<reference evidence="4 5" key="1">
    <citation type="submission" date="2019-07" db="EMBL/GenBank/DDBJ databases">
        <title>Genomic Encyclopedia of Type Strains, Phase I: the one thousand microbial genomes (KMG-I) project.</title>
        <authorList>
            <person name="Kyrpides N."/>
        </authorList>
    </citation>
    <scope>NUCLEOTIDE SEQUENCE [LARGE SCALE GENOMIC DNA]</scope>
    <source>
        <strain evidence="4 5">DSM 13558</strain>
    </source>
</reference>
<evidence type="ECO:0000313" key="5">
    <source>
        <dbReference type="Proteomes" id="UP000315343"/>
    </source>
</evidence>
<gene>
    <name evidence="4" type="ORF">LY60_02969</name>
</gene>
<dbReference type="Pfam" id="PF13561">
    <property type="entry name" value="adh_short_C2"/>
    <property type="match status" value="1"/>
</dbReference>
<feature type="domain" description="Ketoreductase" evidence="3">
    <location>
        <begin position="7"/>
        <end position="179"/>
    </location>
</feature>
<dbReference type="PROSITE" id="PS00061">
    <property type="entry name" value="ADH_SHORT"/>
    <property type="match status" value="1"/>
</dbReference>
<dbReference type="FunFam" id="3.40.50.720:FF:000173">
    <property type="entry name" value="3-oxoacyl-[acyl-carrier protein] reductase"/>
    <property type="match status" value="1"/>
</dbReference>
<dbReference type="EMBL" id="VLKH01000010">
    <property type="protein sequence ID" value="TWH78129.1"/>
    <property type="molecule type" value="Genomic_DNA"/>
</dbReference>
<sequence>MNRLKDKVAVVTGGARGIGRCICELFADEGAKVIALDISDIFYDKDGVEGYKADLCSANEIEIFVDYVVKRYGKIDVLVNNAGITKDALIENMTEDMWDAVMNVNLKSVFNLTKHVLPSMKENRSGSIINISSVVGEYGNVGQSNYAASKAGIIGLTKTWAKEFSRKGEAIRVNAVAPGYANTEMMATVPEKVLESIREKTMLKRLGEPVEIANAVLFLACSESSYITGQVISVNGGLRL</sequence>
<dbReference type="GO" id="GO:0006633">
    <property type="term" value="P:fatty acid biosynthetic process"/>
    <property type="evidence" value="ECO:0007669"/>
    <property type="project" value="TreeGrafter"/>
</dbReference>
<dbReference type="InterPro" id="IPR002347">
    <property type="entry name" value="SDR_fam"/>
</dbReference>
<keyword evidence="5" id="KW-1185">Reference proteome</keyword>
<dbReference type="NCBIfam" id="NF009466">
    <property type="entry name" value="PRK12826.1-2"/>
    <property type="match status" value="1"/>
</dbReference>
<name>A0A562J4L8_9FIRM</name>
<evidence type="ECO:0000259" key="3">
    <source>
        <dbReference type="SMART" id="SM00822"/>
    </source>
</evidence>
<comment type="caution">
    <text evidence="4">The sequence shown here is derived from an EMBL/GenBank/DDBJ whole genome shotgun (WGS) entry which is preliminary data.</text>
</comment>
<evidence type="ECO:0000313" key="4">
    <source>
        <dbReference type="EMBL" id="TWH78129.1"/>
    </source>
</evidence>
<dbReference type="GO" id="GO:0016616">
    <property type="term" value="F:oxidoreductase activity, acting on the CH-OH group of donors, NAD or NADP as acceptor"/>
    <property type="evidence" value="ECO:0007669"/>
    <property type="project" value="TreeGrafter"/>
</dbReference>
<dbReference type="Gene3D" id="3.40.50.720">
    <property type="entry name" value="NAD(P)-binding Rossmann-like Domain"/>
    <property type="match status" value="1"/>
</dbReference>
<dbReference type="SMART" id="SM00822">
    <property type="entry name" value="PKS_KR"/>
    <property type="match status" value="1"/>
</dbReference>